<dbReference type="Proteomes" id="UP001157418">
    <property type="component" value="Unassembled WGS sequence"/>
</dbReference>
<feature type="region of interest" description="Disordered" evidence="1">
    <location>
        <begin position="172"/>
        <end position="248"/>
    </location>
</feature>
<accession>A0AAU9PH45</accession>
<evidence type="ECO:0000256" key="1">
    <source>
        <dbReference type="SAM" id="MobiDB-lite"/>
    </source>
</evidence>
<sequence>MNHPSPANASTTVHVIEVDFEFLFPTQPSTLESEKLTKTYSHDVSLPHQPSKVSNSTKSQVEGEPSLNYSIPKDDIIKKLDENTTCLHSYQKYIQGTTLSPKRKSKHSDHASKKSAKKKKRSKPDQPPFIPSPHVSEDNIREDLEEPTYSLKSGITSRSFPFLDSLFQAPSDYVESSSPSPVSPACFQSDIEGPSNHVSLDYDSLEDDDQDGEKKSKLQDLPIHSPVQDNQDENTPMQTIDIPSNEGLIVDDERNDMSIVLHSKANTRTHKWKN</sequence>
<feature type="region of interest" description="Disordered" evidence="1">
    <location>
        <begin position="97"/>
        <end position="140"/>
    </location>
</feature>
<feature type="compositionally biased region" description="Polar residues" evidence="1">
    <location>
        <begin position="51"/>
        <end position="60"/>
    </location>
</feature>
<evidence type="ECO:0000313" key="3">
    <source>
        <dbReference type="Proteomes" id="UP001157418"/>
    </source>
</evidence>
<keyword evidence="3" id="KW-1185">Reference proteome</keyword>
<gene>
    <name evidence="2" type="ORF">LVIROSA_LOCUS34987</name>
</gene>
<organism evidence="2 3">
    <name type="scientific">Lactuca virosa</name>
    <dbReference type="NCBI Taxonomy" id="75947"/>
    <lineage>
        <taxon>Eukaryota</taxon>
        <taxon>Viridiplantae</taxon>
        <taxon>Streptophyta</taxon>
        <taxon>Embryophyta</taxon>
        <taxon>Tracheophyta</taxon>
        <taxon>Spermatophyta</taxon>
        <taxon>Magnoliopsida</taxon>
        <taxon>eudicotyledons</taxon>
        <taxon>Gunneridae</taxon>
        <taxon>Pentapetalae</taxon>
        <taxon>asterids</taxon>
        <taxon>campanulids</taxon>
        <taxon>Asterales</taxon>
        <taxon>Asteraceae</taxon>
        <taxon>Cichorioideae</taxon>
        <taxon>Cichorieae</taxon>
        <taxon>Lactucinae</taxon>
        <taxon>Lactuca</taxon>
    </lineage>
</organism>
<reference evidence="2 3" key="1">
    <citation type="submission" date="2022-01" db="EMBL/GenBank/DDBJ databases">
        <authorList>
            <person name="Xiong W."/>
            <person name="Schranz E."/>
        </authorList>
    </citation>
    <scope>NUCLEOTIDE SEQUENCE [LARGE SCALE GENOMIC DNA]</scope>
</reference>
<dbReference type="EMBL" id="CAKMRJ010005634">
    <property type="protein sequence ID" value="CAH1449506.1"/>
    <property type="molecule type" value="Genomic_DNA"/>
</dbReference>
<comment type="caution">
    <text evidence="2">The sequence shown here is derived from an EMBL/GenBank/DDBJ whole genome shotgun (WGS) entry which is preliminary data.</text>
</comment>
<dbReference type="AlphaFoldDB" id="A0AAU9PH45"/>
<feature type="compositionally biased region" description="Polar residues" evidence="1">
    <location>
        <begin position="227"/>
        <end position="242"/>
    </location>
</feature>
<feature type="compositionally biased region" description="Low complexity" evidence="1">
    <location>
        <begin position="172"/>
        <end position="184"/>
    </location>
</feature>
<feature type="region of interest" description="Disordered" evidence="1">
    <location>
        <begin position="41"/>
        <end position="70"/>
    </location>
</feature>
<feature type="compositionally biased region" description="Basic residues" evidence="1">
    <location>
        <begin position="101"/>
        <end position="122"/>
    </location>
</feature>
<protein>
    <submittedName>
        <fullName evidence="2">Uncharacterized protein</fullName>
    </submittedName>
</protein>
<proteinExistence type="predicted"/>
<name>A0AAU9PH45_9ASTR</name>
<evidence type="ECO:0000313" key="2">
    <source>
        <dbReference type="EMBL" id="CAH1449506.1"/>
    </source>
</evidence>